<dbReference type="AlphaFoldDB" id="A0A1G2HXH5"/>
<dbReference type="Proteomes" id="UP000179183">
    <property type="component" value="Unassembled WGS sequence"/>
</dbReference>
<comment type="caution">
    <text evidence="2">The sequence shown here is derived from an EMBL/GenBank/DDBJ whole genome shotgun (WGS) entry which is preliminary data.</text>
</comment>
<feature type="region of interest" description="Disordered" evidence="1">
    <location>
        <begin position="66"/>
        <end position="86"/>
    </location>
</feature>
<name>A0A1G2HXH5_9BACT</name>
<sequence>MPIRENLGVPENIESSGSYREGDWELNDRKEYYELTKEAKKLISINLSGTLGSLEKSYSNYIESLQHRSGAGPRNKEAEEEERRQPVQSVIEKAFPKLEKIGLYIKAFPVFISSDPMRNLMEDFGIASDDIEDRNYKSITIELGDGERFLKYFDFLIENKLNKNQIESLMKVAQSFLDQINKFYLKPGIIPNSDRMIELMEHLGEILKNYKRIGINKDKNLHGGLPWLGPFRIIFSDLLDDLDDYKEASEKQYLKQCVLAKNNGIFRTSKPDIIMANRWHFRDYESLEEKLEGAMSIIKQLKEIPGAKKFRSEIIRNLIKTLMSAKDDLKKKPWLSKVDLYKKNNLIDKILNELEYTYY</sequence>
<accession>A0A1G2HXH5</accession>
<evidence type="ECO:0000313" key="3">
    <source>
        <dbReference type="Proteomes" id="UP000179183"/>
    </source>
</evidence>
<evidence type="ECO:0000313" key="2">
    <source>
        <dbReference type="EMBL" id="OGZ67222.1"/>
    </source>
</evidence>
<gene>
    <name evidence="2" type="ORF">A3D34_00335</name>
</gene>
<dbReference type="EMBL" id="MHOQ01000009">
    <property type="protein sequence ID" value="OGZ67222.1"/>
    <property type="molecule type" value="Genomic_DNA"/>
</dbReference>
<organism evidence="2 3">
    <name type="scientific">Candidatus Staskawiczbacteria bacterium RIFCSPHIGHO2_02_FULL_33_16</name>
    <dbReference type="NCBI Taxonomy" id="1802204"/>
    <lineage>
        <taxon>Bacteria</taxon>
        <taxon>Candidatus Staskawicziibacteriota</taxon>
    </lineage>
</organism>
<protein>
    <submittedName>
        <fullName evidence="2">Uncharacterized protein</fullName>
    </submittedName>
</protein>
<proteinExistence type="predicted"/>
<feature type="region of interest" description="Disordered" evidence="1">
    <location>
        <begin position="1"/>
        <end position="21"/>
    </location>
</feature>
<evidence type="ECO:0000256" key="1">
    <source>
        <dbReference type="SAM" id="MobiDB-lite"/>
    </source>
</evidence>
<feature type="compositionally biased region" description="Basic and acidic residues" evidence="1">
    <location>
        <begin position="74"/>
        <end position="85"/>
    </location>
</feature>
<reference evidence="2 3" key="1">
    <citation type="journal article" date="2016" name="Nat. Commun.">
        <title>Thousands of microbial genomes shed light on interconnected biogeochemical processes in an aquifer system.</title>
        <authorList>
            <person name="Anantharaman K."/>
            <person name="Brown C.T."/>
            <person name="Hug L.A."/>
            <person name="Sharon I."/>
            <person name="Castelle C.J."/>
            <person name="Probst A.J."/>
            <person name="Thomas B.C."/>
            <person name="Singh A."/>
            <person name="Wilkins M.J."/>
            <person name="Karaoz U."/>
            <person name="Brodie E.L."/>
            <person name="Williams K.H."/>
            <person name="Hubbard S.S."/>
            <person name="Banfield J.F."/>
        </authorList>
    </citation>
    <scope>NUCLEOTIDE SEQUENCE [LARGE SCALE GENOMIC DNA]</scope>
</reference>